<dbReference type="GO" id="GO:0006897">
    <property type="term" value="P:endocytosis"/>
    <property type="evidence" value="ECO:0007669"/>
    <property type="project" value="TreeGrafter"/>
</dbReference>
<dbReference type="InterPro" id="IPR003392">
    <property type="entry name" value="PTHD_SSD"/>
</dbReference>
<keyword evidence="5" id="KW-0325">Glycoprotein</keyword>
<dbReference type="PANTHER" id="PTHR10796:SF112">
    <property type="entry name" value="PATCHED-RELATED PROTEIN 18"/>
    <property type="match status" value="1"/>
</dbReference>
<keyword evidence="4 6" id="KW-0472">Membrane</keyword>
<evidence type="ECO:0000256" key="2">
    <source>
        <dbReference type="ARBA" id="ARBA00022692"/>
    </source>
</evidence>
<accession>A0A915DSS0</accession>
<keyword evidence="3 6" id="KW-1133">Transmembrane helix</keyword>
<protein>
    <submittedName>
        <fullName evidence="9">SSD domain-containing protein</fullName>
    </submittedName>
</protein>
<dbReference type="WBParaSite" id="jg22482">
    <property type="protein sequence ID" value="jg22482"/>
    <property type="gene ID" value="jg22482"/>
</dbReference>
<evidence type="ECO:0000313" key="8">
    <source>
        <dbReference type="Proteomes" id="UP000887574"/>
    </source>
</evidence>
<keyword evidence="8" id="KW-1185">Reference proteome</keyword>
<dbReference type="Pfam" id="PF02460">
    <property type="entry name" value="Patched"/>
    <property type="match status" value="1"/>
</dbReference>
<organism evidence="8 9">
    <name type="scientific">Ditylenchus dipsaci</name>
    <dbReference type="NCBI Taxonomy" id="166011"/>
    <lineage>
        <taxon>Eukaryota</taxon>
        <taxon>Metazoa</taxon>
        <taxon>Ecdysozoa</taxon>
        <taxon>Nematoda</taxon>
        <taxon>Chromadorea</taxon>
        <taxon>Rhabditida</taxon>
        <taxon>Tylenchina</taxon>
        <taxon>Tylenchomorpha</taxon>
        <taxon>Sphaerularioidea</taxon>
        <taxon>Anguinidae</taxon>
        <taxon>Anguininae</taxon>
        <taxon>Ditylenchus</taxon>
    </lineage>
</organism>
<feature type="transmembrane region" description="Helical" evidence="6">
    <location>
        <begin position="289"/>
        <end position="313"/>
    </location>
</feature>
<feature type="transmembrane region" description="Helical" evidence="6">
    <location>
        <begin position="20"/>
        <end position="42"/>
    </location>
</feature>
<dbReference type="InterPro" id="IPR051697">
    <property type="entry name" value="Patched_domain-protein"/>
</dbReference>
<evidence type="ECO:0000256" key="4">
    <source>
        <dbReference type="ARBA" id="ARBA00023136"/>
    </source>
</evidence>
<dbReference type="GO" id="GO:0018996">
    <property type="term" value="P:molting cycle, collagen and cuticulin-based cuticle"/>
    <property type="evidence" value="ECO:0007669"/>
    <property type="project" value="TreeGrafter"/>
</dbReference>
<dbReference type="Proteomes" id="UP000887574">
    <property type="component" value="Unplaced"/>
</dbReference>
<dbReference type="GO" id="GO:0005886">
    <property type="term" value="C:plasma membrane"/>
    <property type="evidence" value="ECO:0007669"/>
    <property type="project" value="TreeGrafter"/>
</dbReference>
<evidence type="ECO:0000256" key="1">
    <source>
        <dbReference type="ARBA" id="ARBA00004141"/>
    </source>
</evidence>
<dbReference type="AlphaFoldDB" id="A0A915DSS0"/>
<dbReference type="PANTHER" id="PTHR10796">
    <property type="entry name" value="PATCHED-RELATED"/>
    <property type="match status" value="1"/>
</dbReference>
<evidence type="ECO:0000259" key="7">
    <source>
        <dbReference type="Pfam" id="PF02460"/>
    </source>
</evidence>
<feature type="domain" description="Patched" evidence="7">
    <location>
        <begin position="260"/>
        <end position="308"/>
    </location>
</feature>
<sequence length="322" mass="36636">MRWDFSQSIEKRIDEVFRCLGYFIATYPWTCIIIPVLLSLFLSCGVIKYEEVNNVRDDFNSDNSPSRYEFAVAQEFFQELGRPFHVVVSVVSADGGNILRPGHIDRALQIENHLQYNLKIEHEGRQYAYSDFCGAQCETSDAVNVFLTVFRDVSYNGKSSVKLTFPSIDVYGHKIYLANNIFDVEINEKSKLIESTKLIAINFHAVFQNSTMEAVMKKWEQAVYEYSLQTHNDNFIHLHTISEGLASEEVRKTCAGSLPLILISFVIIVFFTVVTSLKQDPVKSKPWEAFIGVLCPLISIGASFALCFGYALYIHNSSQQQN</sequence>
<evidence type="ECO:0000256" key="5">
    <source>
        <dbReference type="ARBA" id="ARBA00023180"/>
    </source>
</evidence>
<dbReference type="GO" id="GO:0030659">
    <property type="term" value="C:cytoplasmic vesicle membrane"/>
    <property type="evidence" value="ECO:0007669"/>
    <property type="project" value="TreeGrafter"/>
</dbReference>
<keyword evidence="2 6" id="KW-0812">Transmembrane</keyword>
<proteinExistence type="predicted"/>
<feature type="transmembrane region" description="Helical" evidence="6">
    <location>
        <begin position="258"/>
        <end position="277"/>
    </location>
</feature>
<evidence type="ECO:0000256" key="6">
    <source>
        <dbReference type="SAM" id="Phobius"/>
    </source>
</evidence>
<evidence type="ECO:0000313" key="9">
    <source>
        <dbReference type="WBParaSite" id="jg22482"/>
    </source>
</evidence>
<name>A0A915DSS0_9BILA</name>
<comment type="subcellular location">
    <subcellularLocation>
        <location evidence="1">Membrane</location>
        <topology evidence="1">Multi-pass membrane protein</topology>
    </subcellularLocation>
</comment>
<evidence type="ECO:0000256" key="3">
    <source>
        <dbReference type="ARBA" id="ARBA00022989"/>
    </source>
</evidence>
<reference evidence="9" key="1">
    <citation type="submission" date="2022-11" db="UniProtKB">
        <authorList>
            <consortium name="WormBaseParasite"/>
        </authorList>
    </citation>
    <scope>IDENTIFICATION</scope>
</reference>